<proteinExistence type="predicted"/>
<keyword evidence="1" id="KW-0472">Membrane</keyword>
<accession>A0A822WLW5</accession>
<sequence>MVVSYERKADIFIVFFCYYLYVDMLYGYIYTEVRISLFPDHN</sequence>
<comment type="caution">
    <text evidence="2">The sequence shown here is derived from an EMBL/GenBank/DDBJ whole genome shotgun (WGS) entry which is preliminary data.</text>
</comment>
<reference evidence="2 3" key="1">
    <citation type="submission" date="2016-03" db="EMBL/GenBank/DDBJ databases">
        <authorList>
            <consortium name="Pathogen Informatics"/>
        </authorList>
    </citation>
    <scope>NUCLEOTIDE SEQUENCE [LARGE SCALE GENOMIC DNA]</scope>
    <source>
        <strain evidence="3">e1527</strain>
    </source>
</reference>
<gene>
    <name evidence="2" type="ORF">SAMEA2273372_01505</name>
</gene>
<evidence type="ECO:0000256" key="1">
    <source>
        <dbReference type="SAM" id="Phobius"/>
    </source>
</evidence>
<name>A0A822WLW5_9ENTR</name>
<evidence type="ECO:0000313" key="3">
    <source>
        <dbReference type="Proteomes" id="UP000076063"/>
    </source>
</evidence>
<dbReference type="AlphaFoldDB" id="A0A822WLW5"/>
<protein>
    <submittedName>
        <fullName evidence="2">Uncharacterized protein</fullName>
    </submittedName>
</protein>
<evidence type="ECO:0000313" key="2">
    <source>
        <dbReference type="EMBL" id="CZX33509.1"/>
    </source>
</evidence>
<keyword evidence="1" id="KW-0812">Transmembrane</keyword>
<keyword evidence="1" id="KW-1133">Transmembrane helix</keyword>
<dbReference type="Proteomes" id="UP000076063">
    <property type="component" value="Unassembled WGS sequence"/>
</dbReference>
<feature type="transmembrane region" description="Helical" evidence="1">
    <location>
        <begin position="12"/>
        <end position="30"/>
    </location>
</feature>
<organism evidence="2 3">
    <name type="scientific">Enterobacter bugandensis</name>
    <dbReference type="NCBI Taxonomy" id="881260"/>
    <lineage>
        <taxon>Bacteria</taxon>
        <taxon>Pseudomonadati</taxon>
        <taxon>Pseudomonadota</taxon>
        <taxon>Gammaproteobacteria</taxon>
        <taxon>Enterobacterales</taxon>
        <taxon>Enterobacteriaceae</taxon>
        <taxon>Enterobacter</taxon>
    </lineage>
</organism>
<dbReference type="EMBL" id="FJZI01000002">
    <property type="protein sequence ID" value="CZX33509.1"/>
    <property type="molecule type" value="Genomic_DNA"/>
</dbReference>